<dbReference type="AlphaFoldDB" id="A0A174D7T4"/>
<name>A0A174D7T4_9ACTN</name>
<keyword evidence="4 6" id="KW-1133">Transmembrane helix</keyword>
<dbReference type="InterPro" id="IPR050833">
    <property type="entry name" value="Poly_Biosynth_Transport"/>
</dbReference>
<reference evidence="7 8" key="1">
    <citation type="submission" date="2015-09" db="EMBL/GenBank/DDBJ databases">
        <authorList>
            <consortium name="Pathogen Informatics"/>
        </authorList>
    </citation>
    <scope>NUCLEOTIDE SEQUENCE [LARGE SCALE GENOMIC DNA]</scope>
    <source>
        <strain evidence="7 8">2789STDY5608823</strain>
    </source>
</reference>
<keyword evidence="5 6" id="KW-0472">Membrane</keyword>
<feature type="transmembrane region" description="Helical" evidence="6">
    <location>
        <begin position="282"/>
        <end position="303"/>
    </location>
</feature>
<evidence type="ECO:0000256" key="4">
    <source>
        <dbReference type="ARBA" id="ARBA00022989"/>
    </source>
</evidence>
<evidence type="ECO:0000256" key="6">
    <source>
        <dbReference type="SAM" id="Phobius"/>
    </source>
</evidence>
<evidence type="ECO:0000256" key="2">
    <source>
        <dbReference type="ARBA" id="ARBA00022475"/>
    </source>
</evidence>
<dbReference type="RefSeq" id="WP_156327693.1">
    <property type="nucleotide sequence ID" value="NZ_CYYP01000009.1"/>
</dbReference>
<proteinExistence type="predicted"/>
<feature type="transmembrane region" description="Helical" evidence="6">
    <location>
        <begin position="12"/>
        <end position="34"/>
    </location>
</feature>
<feature type="transmembrane region" description="Helical" evidence="6">
    <location>
        <begin position="352"/>
        <end position="370"/>
    </location>
</feature>
<sequence>MGSDKVLSIKSNILWSSIGSIIGLSCQWLISVLVVRLSFGFSDAGLYSLSMSVYGIFFPIAQYRMYTYQVSDVNGENTVGEYLSFRLLTILLSLVLTFAYSLFTCRPVSVFCIFLYGLYKSANQLIDVLHAADQQFSRMDYVGVSLALQGALSLVFFCVALSCFRSVPLAIFAMFIAVVLVGWFYDLPRTSALTSIVVGISRNKAKRLLITCLPAVVAGIAVSASSSIPRQYLSSALGDSALGVYSSIAAPIAIIQMGVSYLYNPLLGYFSKSYSDKDRRSFFRLCFACLLGALIIVVVFGIGFEVFGNSLFSFVFGDEILPFMYLVPPMIASAVLTGLMWLVNDLLISFRYFSYTLVAGVLMFIVSLSSMKYSVEVFNLNGVTVCSLISCLFGLVYMVVVLSILLRRHFNNLV</sequence>
<feature type="transmembrane region" description="Helical" evidence="6">
    <location>
        <begin position="168"/>
        <end position="187"/>
    </location>
</feature>
<feature type="transmembrane region" description="Helical" evidence="6">
    <location>
        <begin position="139"/>
        <end position="162"/>
    </location>
</feature>
<dbReference type="PROSITE" id="PS51257">
    <property type="entry name" value="PROKAR_LIPOPROTEIN"/>
    <property type="match status" value="1"/>
</dbReference>
<evidence type="ECO:0000256" key="1">
    <source>
        <dbReference type="ARBA" id="ARBA00004651"/>
    </source>
</evidence>
<comment type="subcellular location">
    <subcellularLocation>
        <location evidence="1">Cell membrane</location>
        <topology evidence="1">Multi-pass membrane protein</topology>
    </subcellularLocation>
</comment>
<organism evidence="7 8">
    <name type="scientific">Collinsella aerofaciens</name>
    <dbReference type="NCBI Taxonomy" id="74426"/>
    <lineage>
        <taxon>Bacteria</taxon>
        <taxon>Bacillati</taxon>
        <taxon>Actinomycetota</taxon>
        <taxon>Coriobacteriia</taxon>
        <taxon>Coriobacteriales</taxon>
        <taxon>Coriobacteriaceae</taxon>
        <taxon>Collinsella</taxon>
    </lineage>
</organism>
<evidence type="ECO:0000256" key="3">
    <source>
        <dbReference type="ARBA" id="ARBA00022692"/>
    </source>
</evidence>
<feature type="transmembrane region" description="Helical" evidence="6">
    <location>
        <begin position="248"/>
        <end position="270"/>
    </location>
</feature>
<protein>
    <recommendedName>
        <fullName evidence="9">Polysaccharide biosynthesis protein</fullName>
    </recommendedName>
</protein>
<keyword evidence="3 6" id="KW-0812">Transmembrane</keyword>
<gene>
    <name evidence="7" type="ORF">ERS852381_01207</name>
</gene>
<feature type="transmembrane region" description="Helical" evidence="6">
    <location>
        <begin position="382"/>
        <end position="406"/>
    </location>
</feature>
<feature type="transmembrane region" description="Helical" evidence="6">
    <location>
        <begin position="46"/>
        <end position="65"/>
    </location>
</feature>
<accession>A0A174D7T4</accession>
<feature type="transmembrane region" description="Helical" evidence="6">
    <location>
        <begin position="85"/>
        <end position="118"/>
    </location>
</feature>
<keyword evidence="2" id="KW-1003">Cell membrane</keyword>
<evidence type="ECO:0000256" key="5">
    <source>
        <dbReference type="ARBA" id="ARBA00023136"/>
    </source>
</evidence>
<feature type="transmembrane region" description="Helical" evidence="6">
    <location>
        <begin position="323"/>
        <end position="343"/>
    </location>
</feature>
<dbReference type="EMBL" id="CYYP01000009">
    <property type="protein sequence ID" value="CUO20078.1"/>
    <property type="molecule type" value="Genomic_DNA"/>
</dbReference>
<dbReference type="GO" id="GO:0005886">
    <property type="term" value="C:plasma membrane"/>
    <property type="evidence" value="ECO:0007669"/>
    <property type="project" value="UniProtKB-SubCell"/>
</dbReference>
<dbReference type="PANTHER" id="PTHR30250:SF11">
    <property type="entry name" value="O-ANTIGEN TRANSPORTER-RELATED"/>
    <property type="match status" value="1"/>
</dbReference>
<dbReference type="PANTHER" id="PTHR30250">
    <property type="entry name" value="PST FAMILY PREDICTED COLANIC ACID TRANSPORTER"/>
    <property type="match status" value="1"/>
</dbReference>
<feature type="transmembrane region" description="Helical" evidence="6">
    <location>
        <begin position="208"/>
        <end position="228"/>
    </location>
</feature>
<evidence type="ECO:0000313" key="7">
    <source>
        <dbReference type="EMBL" id="CUO20078.1"/>
    </source>
</evidence>
<evidence type="ECO:0000313" key="8">
    <source>
        <dbReference type="Proteomes" id="UP000095468"/>
    </source>
</evidence>
<dbReference type="Proteomes" id="UP000095468">
    <property type="component" value="Unassembled WGS sequence"/>
</dbReference>
<evidence type="ECO:0008006" key="9">
    <source>
        <dbReference type="Google" id="ProtNLM"/>
    </source>
</evidence>